<dbReference type="Pfam" id="PF12833">
    <property type="entry name" value="HTH_18"/>
    <property type="match status" value="1"/>
</dbReference>
<feature type="region of interest" description="Disordered" evidence="4">
    <location>
        <begin position="1"/>
        <end position="33"/>
    </location>
</feature>
<keyword evidence="1" id="KW-0805">Transcription regulation</keyword>
<evidence type="ECO:0000313" key="7">
    <source>
        <dbReference type="Proteomes" id="UP000246635"/>
    </source>
</evidence>
<dbReference type="SUPFAM" id="SSF46689">
    <property type="entry name" value="Homeodomain-like"/>
    <property type="match status" value="2"/>
</dbReference>
<gene>
    <name evidence="6" type="ORF">DFQ01_12540</name>
</gene>
<feature type="compositionally biased region" description="Basic and acidic residues" evidence="4">
    <location>
        <begin position="1"/>
        <end position="20"/>
    </location>
</feature>
<accession>A0A2V2YMJ5</accession>
<dbReference type="Gene3D" id="2.60.120.280">
    <property type="entry name" value="Regulatory protein AraC"/>
    <property type="match status" value="1"/>
</dbReference>
<dbReference type="CDD" id="cd06986">
    <property type="entry name" value="cupin_MmsR-like_N"/>
    <property type="match status" value="1"/>
</dbReference>
<keyword evidence="7" id="KW-1185">Reference proteome</keyword>
<evidence type="ECO:0000256" key="2">
    <source>
        <dbReference type="ARBA" id="ARBA00023125"/>
    </source>
</evidence>
<reference evidence="6 7" key="1">
    <citation type="submission" date="2018-05" db="EMBL/GenBank/DDBJ databases">
        <title>Genomic Encyclopedia of Type Strains, Phase III (KMG-III): the genomes of soil and plant-associated and newly described type strains.</title>
        <authorList>
            <person name="Whitman W."/>
        </authorList>
    </citation>
    <scope>NUCLEOTIDE SEQUENCE [LARGE SCALE GENOMIC DNA]</scope>
    <source>
        <strain evidence="6 7">CECT 5696</strain>
    </source>
</reference>
<organism evidence="6 7">
    <name type="scientific">Paenibacillus cellulosilyticus</name>
    <dbReference type="NCBI Taxonomy" id="375489"/>
    <lineage>
        <taxon>Bacteria</taxon>
        <taxon>Bacillati</taxon>
        <taxon>Bacillota</taxon>
        <taxon>Bacilli</taxon>
        <taxon>Bacillales</taxon>
        <taxon>Paenibacillaceae</taxon>
        <taxon>Paenibacillus</taxon>
    </lineage>
</organism>
<dbReference type="PANTHER" id="PTHR43280:SF30">
    <property type="entry name" value="MMSAB OPERON REGULATORY PROTEIN"/>
    <property type="match status" value="1"/>
</dbReference>
<dbReference type="EMBL" id="QGTQ01000025">
    <property type="protein sequence ID" value="PWV95696.1"/>
    <property type="molecule type" value="Genomic_DNA"/>
</dbReference>
<dbReference type="Pfam" id="PF02311">
    <property type="entry name" value="AraC_binding"/>
    <property type="match status" value="1"/>
</dbReference>
<dbReference type="RefSeq" id="WP_245946843.1">
    <property type="nucleotide sequence ID" value="NZ_CP054613.1"/>
</dbReference>
<dbReference type="AlphaFoldDB" id="A0A2V2YMJ5"/>
<dbReference type="InterPro" id="IPR003313">
    <property type="entry name" value="AraC-bd"/>
</dbReference>
<protein>
    <submittedName>
        <fullName evidence="6">AraC-like DNA-binding protein</fullName>
    </submittedName>
</protein>
<dbReference type="SMART" id="SM00342">
    <property type="entry name" value="HTH_ARAC"/>
    <property type="match status" value="1"/>
</dbReference>
<dbReference type="PROSITE" id="PS00041">
    <property type="entry name" value="HTH_ARAC_FAMILY_1"/>
    <property type="match status" value="1"/>
</dbReference>
<name>A0A2V2YMJ5_9BACL</name>
<keyword evidence="3" id="KW-0804">Transcription</keyword>
<evidence type="ECO:0000256" key="4">
    <source>
        <dbReference type="SAM" id="MobiDB-lite"/>
    </source>
</evidence>
<comment type="caution">
    <text evidence="6">The sequence shown here is derived from an EMBL/GenBank/DDBJ whole genome shotgun (WGS) entry which is preliminary data.</text>
</comment>
<dbReference type="InterPro" id="IPR018062">
    <property type="entry name" value="HTH_AraC-typ_CS"/>
</dbReference>
<dbReference type="PRINTS" id="PR00032">
    <property type="entry name" value="HTHARAC"/>
</dbReference>
<evidence type="ECO:0000256" key="1">
    <source>
        <dbReference type="ARBA" id="ARBA00023015"/>
    </source>
</evidence>
<dbReference type="InterPro" id="IPR020449">
    <property type="entry name" value="Tscrpt_reg_AraC-type_HTH"/>
</dbReference>
<dbReference type="GO" id="GO:0003700">
    <property type="term" value="F:DNA-binding transcription factor activity"/>
    <property type="evidence" value="ECO:0007669"/>
    <property type="project" value="InterPro"/>
</dbReference>
<dbReference type="Proteomes" id="UP000246635">
    <property type="component" value="Unassembled WGS sequence"/>
</dbReference>
<proteinExistence type="predicted"/>
<evidence type="ECO:0000313" key="6">
    <source>
        <dbReference type="EMBL" id="PWV95696.1"/>
    </source>
</evidence>
<dbReference type="InterPro" id="IPR037923">
    <property type="entry name" value="HTH-like"/>
</dbReference>
<sequence>MAEQEHLTDNERDDEQRDPLLEELDDEQVLAPIGDTRGEHDYHRFLMNPAPGEGELVVLFSGEGQPHPLHKIGPAIHDYVLMHTVLSGHGVYRTRGQSYTCRGGDSFVIFPGELFSYQADAEEPWHYTWVGFVGSNAAPLLESMGVTPDRPIIRGARLPDLRPLYSSLHDTLQQPDDPPIADLEASGWLRLILGQMGRICHGNGTSAEPDTAAIDRQIEQAVRFMSLHYTQPVSIEQLSRMLGYHRTHLSRMFKRTTGLSPKQYLMQIRLERAQMLLSDTSMPIDQVASAVGFNDPLYFSKKFKDWAGTSPSTYRKELPQRQLLSE</sequence>
<dbReference type="PROSITE" id="PS01124">
    <property type="entry name" value="HTH_ARAC_FAMILY_2"/>
    <property type="match status" value="1"/>
</dbReference>
<dbReference type="Gene3D" id="1.10.10.60">
    <property type="entry name" value="Homeodomain-like"/>
    <property type="match status" value="2"/>
</dbReference>
<keyword evidence="2 6" id="KW-0238">DNA-binding</keyword>
<feature type="domain" description="HTH araC/xylS-type" evidence="5">
    <location>
        <begin position="219"/>
        <end position="317"/>
    </location>
</feature>
<evidence type="ECO:0000256" key="3">
    <source>
        <dbReference type="ARBA" id="ARBA00023163"/>
    </source>
</evidence>
<dbReference type="PANTHER" id="PTHR43280">
    <property type="entry name" value="ARAC-FAMILY TRANSCRIPTIONAL REGULATOR"/>
    <property type="match status" value="1"/>
</dbReference>
<dbReference type="InterPro" id="IPR009057">
    <property type="entry name" value="Homeodomain-like_sf"/>
</dbReference>
<evidence type="ECO:0000259" key="5">
    <source>
        <dbReference type="PROSITE" id="PS01124"/>
    </source>
</evidence>
<dbReference type="SUPFAM" id="SSF51215">
    <property type="entry name" value="Regulatory protein AraC"/>
    <property type="match status" value="1"/>
</dbReference>
<dbReference type="GO" id="GO:0043565">
    <property type="term" value="F:sequence-specific DNA binding"/>
    <property type="evidence" value="ECO:0007669"/>
    <property type="project" value="InterPro"/>
</dbReference>
<dbReference type="InterPro" id="IPR018060">
    <property type="entry name" value="HTH_AraC"/>
</dbReference>